<dbReference type="SUPFAM" id="SSF53474">
    <property type="entry name" value="alpha/beta-Hydrolases"/>
    <property type="match status" value="1"/>
</dbReference>
<dbReference type="Proteomes" id="UP001156102">
    <property type="component" value="Unassembled WGS sequence"/>
</dbReference>
<evidence type="ECO:0000313" key="3">
    <source>
        <dbReference type="Proteomes" id="UP001156102"/>
    </source>
</evidence>
<name>A0AA41XAW0_9BACI</name>
<dbReference type="Gene3D" id="3.40.50.1820">
    <property type="entry name" value="alpha/beta hydrolase"/>
    <property type="match status" value="1"/>
</dbReference>
<dbReference type="Pfam" id="PF12146">
    <property type="entry name" value="Hydrolase_4"/>
    <property type="match status" value="1"/>
</dbReference>
<evidence type="ECO:0000313" key="2">
    <source>
        <dbReference type="EMBL" id="MCP8969473.1"/>
    </source>
</evidence>
<sequence length="307" mass="34380">MEQHRFTISRPDDIQLSVQRWSGTEQPWAIVQIAHGMAEHVSRYDAFAHFLVSKGVAVYGNDHRGHGRTAAAAGDIGYFADEAGFEKVVEDMHAVTERIQQENPGIPIVLFGHSMGSFLARRYVQLYGKEVRGLILSGTGDNPPFLLKLGKLIAGMEKRIRGSRARSHVLNEISFGQFNRSFKPNRTPFDWLSSDSEAVDAYIQDPLCGGIFTAGFFYDLFTGSEAIMDKRGIASVPKQLPVFFVSGSLDPVGQQTKGVLHAYQAFVEAGLQDVSCKLYPEGRHEMLHEVNREEVHEDIWQWLRAKL</sequence>
<accession>A0AA41XAW0</accession>
<dbReference type="InterPro" id="IPR051044">
    <property type="entry name" value="MAG_DAG_Lipase"/>
</dbReference>
<dbReference type="RefSeq" id="WP_254759395.1">
    <property type="nucleotide sequence ID" value="NZ_JANCLT010000006.1"/>
</dbReference>
<dbReference type="InterPro" id="IPR022742">
    <property type="entry name" value="Hydrolase_4"/>
</dbReference>
<organism evidence="2 3">
    <name type="scientific">Ectobacillus ponti</name>
    <dbReference type="NCBI Taxonomy" id="2961894"/>
    <lineage>
        <taxon>Bacteria</taxon>
        <taxon>Bacillati</taxon>
        <taxon>Bacillota</taxon>
        <taxon>Bacilli</taxon>
        <taxon>Bacillales</taxon>
        <taxon>Bacillaceae</taxon>
        <taxon>Ectobacillus</taxon>
    </lineage>
</organism>
<feature type="domain" description="Serine aminopeptidase S33" evidence="1">
    <location>
        <begin position="26"/>
        <end position="290"/>
    </location>
</feature>
<dbReference type="AlphaFoldDB" id="A0AA41XAW0"/>
<comment type="caution">
    <text evidence="2">The sequence shown here is derived from an EMBL/GenBank/DDBJ whole genome shotgun (WGS) entry which is preliminary data.</text>
</comment>
<dbReference type="InterPro" id="IPR029058">
    <property type="entry name" value="AB_hydrolase_fold"/>
</dbReference>
<gene>
    <name evidence="2" type="ORF">NK662_13135</name>
</gene>
<reference evidence="2" key="1">
    <citation type="submission" date="2022-07" db="EMBL/GenBank/DDBJ databases">
        <authorList>
            <person name="Li W.-J."/>
            <person name="Deng Q.-Q."/>
        </authorList>
    </citation>
    <scope>NUCLEOTIDE SEQUENCE</scope>
    <source>
        <strain evidence="2">SYSU M60031</strain>
    </source>
</reference>
<evidence type="ECO:0000259" key="1">
    <source>
        <dbReference type="Pfam" id="PF12146"/>
    </source>
</evidence>
<proteinExistence type="predicted"/>
<dbReference type="PANTHER" id="PTHR11614">
    <property type="entry name" value="PHOSPHOLIPASE-RELATED"/>
    <property type="match status" value="1"/>
</dbReference>
<keyword evidence="3" id="KW-1185">Reference proteome</keyword>
<dbReference type="EMBL" id="JANCLT010000006">
    <property type="protein sequence ID" value="MCP8969473.1"/>
    <property type="molecule type" value="Genomic_DNA"/>
</dbReference>
<protein>
    <submittedName>
        <fullName evidence="2">Lysophospholipase</fullName>
    </submittedName>
</protein>